<evidence type="ECO:0000313" key="12">
    <source>
        <dbReference type="EMBL" id="TKB56156.1"/>
    </source>
</evidence>
<name>A0A4V5NWA2_9GAMM</name>
<dbReference type="Pfam" id="PF07219">
    <property type="entry name" value="HemY_N"/>
    <property type="match status" value="1"/>
</dbReference>
<keyword evidence="5" id="KW-0997">Cell inner membrane</keyword>
<keyword evidence="6 10" id="KW-0812">Transmembrane</keyword>
<evidence type="ECO:0000313" key="13">
    <source>
        <dbReference type="Proteomes" id="UP000305675"/>
    </source>
</evidence>
<dbReference type="GO" id="GO:0006779">
    <property type="term" value="P:porphyrin-containing compound biosynthetic process"/>
    <property type="evidence" value="ECO:0007669"/>
    <property type="project" value="UniProtKB-KW"/>
</dbReference>
<dbReference type="InterPro" id="IPR005254">
    <property type="entry name" value="Heme_biosyn_assoc_TPR_pro"/>
</dbReference>
<evidence type="ECO:0000256" key="6">
    <source>
        <dbReference type="ARBA" id="ARBA00022692"/>
    </source>
</evidence>
<keyword evidence="9" id="KW-0627">Porphyrin biosynthesis</keyword>
<organism evidence="12 13">
    <name type="scientific">Ferrimonas aestuarii</name>
    <dbReference type="NCBI Taxonomy" id="2569539"/>
    <lineage>
        <taxon>Bacteria</taxon>
        <taxon>Pseudomonadati</taxon>
        <taxon>Pseudomonadota</taxon>
        <taxon>Gammaproteobacteria</taxon>
        <taxon>Alteromonadales</taxon>
        <taxon>Ferrimonadaceae</taxon>
        <taxon>Ferrimonas</taxon>
    </lineage>
</organism>
<gene>
    <name evidence="12" type="ORF">FCL42_08045</name>
</gene>
<comment type="caution">
    <text evidence="12">The sequence shown here is derived from an EMBL/GenBank/DDBJ whole genome shotgun (WGS) entry which is preliminary data.</text>
</comment>
<dbReference type="Proteomes" id="UP000305675">
    <property type="component" value="Unassembled WGS sequence"/>
</dbReference>
<keyword evidence="8 10" id="KW-0472">Membrane</keyword>
<protein>
    <recommendedName>
        <fullName evidence="11">HemY N-terminal domain-containing protein</fullName>
    </recommendedName>
</protein>
<sequence length="389" mass="43783">MIRLLIYTLIILAGAFVGPKLVENKGYVLIAVGDYTIETTVIASVLMLLLAFALLQLLEWLLLKIAKTAGFTWRLPSRWRQRSSRRFTLQGALALAEEDWSLAQKAMSKGAGAGELPLVNFLAAARAAHHQGDREQAEALLDKAAEFDNSEAAVSIARIRYRIQDGEFASARQSLEGLSASLRSRPTVLKLAHELYQKQNDWDAIARIAPALVKHKLLSETEAAQLPVDIESGALNACTDLEPLQQRWASLPKKLKKQDQLVLSYVNGLIRFRQPTEARKLLMEQLDKKQPQPQLLALLPLCSEDASESLIQVLKRQYSNVEDADLFDCYANLSRQSRQYREAKRWQRKAIDLAPTKYRYSQLAELQEQLGEQHGALDSYRHLLDPSLS</sequence>
<dbReference type="GO" id="GO:0005886">
    <property type="term" value="C:plasma membrane"/>
    <property type="evidence" value="ECO:0007669"/>
    <property type="project" value="UniProtKB-SubCell"/>
</dbReference>
<keyword evidence="13" id="KW-1185">Reference proteome</keyword>
<evidence type="ECO:0000259" key="11">
    <source>
        <dbReference type="Pfam" id="PF07219"/>
    </source>
</evidence>
<evidence type="ECO:0000256" key="10">
    <source>
        <dbReference type="SAM" id="Phobius"/>
    </source>
</evidence>
<dbReference type="Gene3D" id="1.25.40.10">
    <property type="entry name" value="Tetratricopeptide repeat domain"/>
    <property type="match status" value="2"/>
</dbReference>
<evidence type="ECO:0000256" key="2">
    <source>
        <dbReference type="ARBA" id="ARBA00004429"/>
    </source>
</evidence>
<dbReference type="SUPFAM" id="SSF48452">
    <property type="entry name" value="TPR-like"/>
    <property type="match status" value="1"/>
</dbReference>
<keyword evidence="4" id="KW-1003">Cell membrane</keyword>
<evidence type="ECO:0000256" key="8">
    <source>
        <dbReference type="ARBA" id="ARBA00023136"/>
    </source>
</evidence>
<dbReference type="InterPro" id="IPR010817">
    <property type="entry name" value="HemY_N"/>
</dbReference>
<reference evidence="12 13" key="1">
    <citation type="submission" date="2019-04" db="EMBL/GenBank/DDBJ databases">
        <authorList>
            <person name="Hwang J.C."/>
        </authorList>
    </citation>
    <scope>NUCLEOTIDE SEQUENCE [LARGE SCALE GENOMIC DNA]</scope>
    <source>
        <strain evidence="12 13">IMCC35002</strain>
    </source>
</reference>
<comment type="pathway">
    <text evidence="3">Porphyrin-containing compound metabolism; protoheme biosynthesis.</text>
</comment>
<dbReference type="AlphaFoldDB" id="A0A4V5NWA2"/>
<keyword evidence="7 10" id="KW-1133">Transmembrane helix</keyword>
<accession>A0A4V5NWA2</accession>
<evidence type="ECO:0000256" key="1">
    <source>
        <dbReference type="ARBA" id="ARBA00002962"/>
    </source>
</evidence>
<dbReference type="NCBIfam" id="TIGR00540">
    <property type="entry name" value="TPR_hemY_coli"/>
    <property type="match status" value="1"/>
</dbReference>
<dbReference type="UniPathway" id="UPA00252"/>
<proteinExistence type="predicted"/>
<dbReference type="EMBL" id="SWCJ01000004">
    <property type="protein sequence ID" value="TKB56156.1"/>
    <property type="molecule type" value="Genomic_DNA"/>
</dbReference>
<dbReference type="InterPro" id="IPR011990">
    <property type="entry name" value="TPR-like_helical_dom_sf"/>
</dbReference>
<evidence type="ECO:0000256" key="4">
    <source>
        <dbReference type="ARBA" id="ARBA00022475"/>
    </source>
</evidence>
<evidence type="ECO:0000256" key="7">
    <source>
        <dbReference type="ARBA" id="ARBA00022989"/>
    </source>
</evidence>
<comment type="subcellular location">
    <subcellularLocation>
        <location evidence="2">Cell inner membrane</location>
        <topology evidence="2">Multi-pass membrane protein</topology>
    </subcellularLocation>
</comment>
<dbReference type="GO" id="GO:0042168">
    <property type="term" value="P:heme metabolic process"/>
    <property type="evidence" value="ECO:0007669"/>
    <property type="project" value="InterPro"/>
</dbReference>
<evidence type="ECO:0000256" key="3">
    <source>
        <dbReference type="ARBA" id="ARBA00004744"/>
    </source>
</evidence>
<feature type="domain" description="HemY N-terminal" evidence="11">
    <location>
        <begin position="26"/>
        <end position="132"/>
    </location>
</feature>
<feature type="transmembrane region" description="Helical" evidence="10">
    <location>
        <begin position="41"/>
        <end position="63"/>
    </location>
</feature>
<evidence type="ECO:0000256" key="5">
    <source>
        <dbReference type="ARBA" id="ARBA00022519"/>
    </source>
</evidence>
<dbReference type="RefSeq" id="WP_136862885.1">
    <property type="nucleotide sequence ID" value="NZ_SWCJ01000004.1"/>
</dbReference>
<dbReference type="OrthoDB" id="7067577at2"/>
<comment type="function">
    <text evidence="1">Involved in a late step of protoheme IX synthesis.</text>
</comment>
<evidence type="ECO:0000256" key="9">
    <source>
        <dbReference type="ARBA" id="ARBA00023244"/>
    </source>
</evidence>